<organism evidence="2 3">
    <name type="scientific">Roseiconus lacunae</name>
    <dbReference type="NCBI Taxonomy" id="2605694"/>
    <lineage>
        <taxon>Bacteria</taxon>
        <taxon>Pseudomonadati</taxon>
        <taxon>Planctomycetota</taxon>
        <taxon>Planctomycetia</taxon>
        <taxon>Pirellulales</taxon>
        <taxon>Pirellulaceae</taxon>
        <taxon>Roseiconus</taxon>
    </lineage>
</organism>
<gene>
    <name evidence="2" type="ORF">QTN89_08635</name>
</gene>
<protein>
    <recommendedName>
        <fullName evidence="4">Argininosuccinate lyase</fullName>
    </recommendedName>
</protein>
<dbReference type="Proteomes" id="UP001239462">
    <property type="component" value="Unassembled WGS sequence"/>
</dbReference>
<proteinExistence type="predicted"/>
<evidence type="ECO:0000313" key="3">
    <source>
        <dbReference type="Proteomes" id="UP001239462"/>
    </source>
</evidence>
<evidence type="ECO:0008006" key="4">
    <source>
        <dbReference type="Google" id="ProtNLM"/>
    </source>
</evidence>
<evidence type="ECO:0000313" key="2">
    <source>
        <dbReference type="EMBL" id="MDM4015491.1"/>
    </source>
</evidence>
<feature type="region of interest" description="Disordered" evidence="1">
    <location>
        <begin position="67"/>
        <end position="90"/>
    </location>
</feature>
<keyword evidence="3" id="KW-1185">Reference proteome</keyword>
<comment type="caution">
    <text evidence="2">The sequence shown here is derived from an EMBL/GenBank/DDBJ whole genome shotgun (WGS) entry which is preliminary data.</text>
</comment>
<dbReference type="RefSeq" id="WP_160149335.1">
    <property type="nucleotide sequence ID" value="NZ_CP141221.1"/>
</dbReference>
<feature type="compositionally biased region" description="Basic and acidic residues" evidence="1">
    <location>
        <begin position="75"/>
        <end position="84"/>
    </location>
</feature>
<evidence type="ECO:0000256" key="1">
    <source>
        <dbReference type="SAM" id="MobiDB-lite"/>
    </source>
</evidence>
<name>A0ABT7PGY3_9BACT</name>
<dbReference type="EMBL" id="JASZZN010000005">
    <property type="protein sequence ID" value="MDM4015491.1"/>
    <property type="molecule type" value="Genomic_DNA"/>
</dbReference>
<reference evidence="2 3" key="1">
    <citation type="submission" date="2023-06" db="EMBL/GenBank/DDBJ databases">
        <title>Roseiconus lacunae JC819 isolated from Gulf of Mannar region, Tamil Nadu.</title>
        <authorList>
            <person name="Pk S."/>
            <person name="Ch S."/>
            <person name="Ch V.R."/>
        </authorList>
    </citation>
    <scope>NUCLEOTIDE SEQUENCE [LARGE SCALE GENOMIC DNA]</scope>
    <source>
        <strain evidence="2 3">JC819</strain>
    </source>
</reference>
<accession>A0ABT7PGY3</accession>
<sequence>MRGLDNVRMFERSTRPILIRRLSFDSHTPNPFIDLMKLLLSTCLVMTALIASVGCGPSETTVIQPQDYQMSEQEQSNRDREKEALAAQRQ</sequence>